<dbReference type="OrthoDB" id="2853529at2"/>
<organism evidence="2 3">
    <name type="scientific">Paenibacillus albus</name>
    <dbReference type="NCBI Taxonomy" id="2495582"/>
    <lineage>
        <taxon>Bacteria</taxon>
        <taxon>Bacillati</taxon>
        <taxon>Bacillota</taxon>
        <taxon>Bacilli</taxon>
        <taxon>Bacillales</taxon>
        <taxon>Paenibacillaceae</taxon>
        <taxon>Paenibacillus</taxon>
    </lineage>
</organism>
<sequence length="159" mass="17855">MTQNQIDTLLLDYAALRDQLQQAIAGLSEDQLKWQAAPGVWSATEVLSHLADHHIVVGFRIRDILAGSTAQLPVFNQDEWVSSSRANEGRAQDILAFYGAYLTYNLLLLKRLSPSEWERTGVNFKGETVSVRDVIWGFIKHVHVHIGQIERIASAYVVV</sequence>
<gene>
    <name evidence="2" type="ORF">EJC50_26280</name>
</gene>
<dbReference type="InterPro" id="IPR034660">
    <property type="entry name" value="DinB/YfiT-like"/>
</dbReference>
<protein>
    <submittedName>
        <fullName evidence="2">DinB family protein</fullName>
    </submittedName>
</protein>
<feature type="domain" description="DinB-like" evidence="1">
    <location>
        <begin position="15"/>
        <end position="149"/>
    </location>
</feature>
<name>A0A3Q8X9P3_9BACL</name>
<reference evidence="3" key="1">
    <citation type="submission" date="2018-12" db="EMBL/GenBank/DDBJ databases">
        <title>Genome sequence of Peanibacillus sp.</title>
        <authorList>
            <person name="Subramani G."/>
            <person name="Srinivasan S."/>
            <person name="Kim M.K."/>
        </authorList>
    </citation>
    <scope>NUCLEOTIDE SEQUENCE [LARGE SCALE GENOMIC DNA]</scope>
    <source>
        <strain evidence="3">18JY67-1</strain>
    </source>
</reference>
<dbReference type="RefSeq" id="WP_126018830.1">
    <property type="nucleotide sequence ID" value="NZ_CP034437.1"/>
</dbReference>
<dbReference type="EMBL" id="CP034437">
    <property type="protein sequence ID" value="AZN42807.1"/>
    <property type="molecule type" value="Genomic_DNA"/>
</dbReference>
<evidence type="ECO:0000259" key="1">
    <source>
        <dbReference type="Pfam" id="PF12867"/>
    </source>
</evidence>
<dbReference type="SUPFAM" id="SSF109854">
    <property type="entry name" value="DinB/YfiT-like putative metalloenzymes"/>
    <property type="match status" value="1"/>
</dbReference>
<evidence type="ECO:0000313" key="2">
    <source>
        <dbReference type="EMBL" id="AZN42807.1"/>
    </source>
</evidence>
<dbReference type="InterPro" id="IPR024775">
    <property type="entry name" value="DinB-like"/>
</dbReference>
<proteinExistence type="predicted"/>
<keyword evidence="3" id="KW-1185">Reference proteome</keyword>
<evidence type="ECO:0000313" key="3">
    <source>
        <dbReference type="Proteomes" id="UP000272528"/>
    </source>
</evidence>
<accession>A0A3Q8X9P3</accession>
<dbReference type="Proteomes" id="UP000272528">
    <property type="component" value="Chromosome"/>
</dbReference>
<dbReference type="AlphaFoldDB" id="A0A3Q8X9P3"/>
<dbReference type="Pfam" id="PF12867">
    <property type="entry name" value="DinB_2"/>
    <property type="match status" value="1"/>
</dbReference>
<dbReference type="Gene3D" id="1.20.120.450">
    <property type="entry name" value="dinb family like domain"/>
    <property type="match status" value="1"/>
</dbReference>
<dbReference type="KEGG" id="palb:EJC50_26280"/>